<evidence type="ECO:0000256" key="9">
    <source>
        <dbReference type="ARBA" id="ARBA00023160"/>
    </source>
</evidence>
<keyword evidence="6 13" id="KW-0808">Transferase</keyword>
<dbReference type="GO" id="GO:0005737">
    <property type="term" value="C:cytoplasm"/>
    <property type="evidence" value="ECO:0007669"/>
    <property type="project" value="UniProtKB-SubCell"/>
</dbReference>
<gene>
    <name evidence="13" type="primary">fabH</name>
    <name evidence="16" type="ORF">CAP_6144</name>
</gene>
<dbReference type="InterPro" id="IPR004655">
    <property type="entry name" value="FabH"/>
</dbReference>
<evidence type="ECO:0000256" key="1">
    <source>
        <dbReference type="ARBA" id="ARBA00005194"/>
    </source>
</evidence>
<dbReference type="HAMAP" id="MF_01815">
    <property type="entry name" value="FabH"/>
    <property type="match status" value="1"/>
</dbReference>
<evidence type="ECO:0000256" key="13">
    <source>
        <dbReference type="HAMAP-Rule" id="MF_01815"/>
    </source>
</evidence>
<name>A0A017T1S1_9BACT</name>
<dbReference type="CDD" id="cd00830">
    <property type="entry name" value="KAS_III"/>
    <property type="match status" value="1"/>
</dbReference>
<accession>A0A017T1S1</accession>
<dbReference type="FunFam" id="3.40.47.10:FF:000004">
    <property type="entry name" value="3-oxoacyl-[acyl-carrier-protein] synthase 3"/>
    <property type="match status" value="1"/>
</dbReference>
<dbReference type="PANTHER" id="PTHR34069:SF2">
    <property type="entry name" value="BETA-KETOACYL-[ACYL-CARRIER-PROTEIN] SYNTHASE III"/>
    <property type="match status" value="1"/>
</dbReference>
<organism evidence="16 17">
    <name type="scientific">Chondromyces apiculatus DSM 436</name>
    <dbReference type="NCBI Taxonomy" id="1192034"/>
    <lineage>
        <taxon>Bacteria</taxon>
        <taxon>Pseudomonadati</taxon>
        <taxon>Myxococcota</taxon>
        <taxon>Polyangia</taxon>
        <taxon>Polyangiales</taxon>
        <taxon>Polyangiaceae</taxon>
        <taxon>Chondromyces</taxon>
    </lineage>
</organism>
<keyword evidence="9 13" id="KW-0275">Fatty acid biosynthesis</keyword>
<reference evidence="16 17" key="1">
    <citation type="submission" date="2013-05" db="EMBL/GenBank/DDBJ databases">
        <title>Genome assembly of Chondromyces apiculatus DSM 436.</title>
        <authorList>
            <person name="Sharma G."/>
            <person name="Khatri I."/>
            <person name="Kaur C."/>
            <person name="Mayilraj S."/>
            <person name="Subramanian S."/>
        </authorList>
    </citation>
    <scope>NUCLEOTIDE SEQUENCE [LARGE SCALE GENOMIC DNA]</scope>
    <source>
        <strain evidence="16 17">DSM 436</strain>
    </source>
</reference>
<dbReference type="AlphaFoldDB" id="A0A017T1S1"/>
<comment type="pathway">
    <text evidence="1 13">Lipid metabolism; fatty acid biosynthesis.</text>
</comment>
<feature type="domain" description="Beta-ketoacyl-[acyl-carrier-protein] synthase III C-terminal" evidence="14">
    <location>
        <begin position="244"/>
        <end position="333"/>
    </location>
</feature>
<evidence type="ECO:0000256" key="8">
    <source>
        <dbReference type="ARBA" id="ARBA00023098"/>
    </source>
</evidence>
<evidence type="ECO:0000256" key="12">
    <source>
        <dbReference type="ARBA" id="ARBA00051096"/>
    </source>
</evidence>
<evidence type="ECO:0000313" key="16">
    <source>
        <dbReference type="EMBL" id="EYF03168.1"/>
    </source>
</evidence>
<feature type="domain" description="Beta-ketoacyl-[acyl-carrier-protein] synthase III N-terminal" evidence="15">
    <location>
        <begin position="113"/>
        <end position="192"/>
    </location>
</feature>
<evidence type="ECO:0000313" key="17">
    <source>
        <dbReference type="Proteomes" id="UP000019678"/>
    </source>
</evidence>
<dbReference type="UniPathway" id="UPA00094"/>
<dbReference type="OrthoDB" id="9815506at2"/>
<evidence type="ECO:0000256" key="10">
    <source>
        <dbReference type="ARBA" id="ARBA00023268"/>
    </source>
</evidence>
<dbReference type="GO" id="GO:0004315">
    <property type="term" value="F:3-oxoacyl-[acyl-carrier-protein] synthase activity"/>
    <property type="evidence" value="ECO:0007669"/>
    <property type="project" value="InterPro"/>
</dbReference>
<evidence type="ECO:0000259" key="14">
    <source>
        <dbReference type="Pfam" id="PF08541"/>
    </source>
</evidence>
<keyword evidence="11 13" id="KW-0012">Acyltransferase</keyword>
<dbReference type="InterPro" id="IPR016039">
    <property type="entry name" value="Thiolase-like"/>
</dbReference>
<keyword evidence="5 13" id="KW-0444">Lipid biosynthesis</keyword>
<dbReference type="NCBIfam" id="TIGR00747">
    <property type="entry name" value="fabH"/>
    <property type="match status" value="1"/>
</dbReference>
<comment type="subcellular location">
    <subcellularLocation>
        <location evidence="13">Cytoplasm</location>
    </subcellularLocation>
</comment>
<dbReference type="Proteomes" id="UP000019678">
    <property type="component" value="Unassembled WGS sequence"/>
</dbReference>
<comment type="similarity">
    <text evidence="2 13">Belongs to the thiolase-like superfamily. FabH family.</text>
</comment>
<dbReference type="Pfam" id="PF08545">
    <property type="entry name" value="ACP_syn_III"/>
    <property type="match status" value="1"/>
</dbReference>
<dbReference type="eggNOG" id="COG0332">
    <property type="taxonomic scope" value="Bacteria"/>
</dbReference>
<dbReference type="Pfam" id="PF08541">
    <property type="entry name" value="ACP_syn_III_C"/>
    <property type="match status" value="1"/>
</dbReference>
<keyword evidence="17" id="KW-1185">Reference proteome</keyword>
<dbReference type="InterPro" id="IPR013751">
    <property type="entry name" value="ACP_syn_III_N"/>
</dbReference>
<dbReference type="GO" id="GO:0044550">
    <property type="term" value="P:secondary metabolite biosynthetic process"/>
    <property type="evidence" value="ECO:0007669"/>
    <property type="project" value="TreeGrafter"/>
</dbReference>
<dbReference type="PANTHER" id="PTHR34069">
    <property type="entry name" value="3-OXOACYL-[ACYL-CARRIER-PROTEIN] SYNTHASE 3"/>
    <property type="match status" value="1"/>
</dbReference>
<keyword evidence="8 13" id="KW-0443">Lipid metabolism</keyword>
<keyword evidence="7 13" id="KW-0276">Fatty acid metabolism</keyword>
<feature type="active site" evidence="13">
    <location>
        <position position="290"/>
    </location>
</feature>
<dbReference type="InterPro" id="IPR013747">
    <property type="entry name" value="ACP_syn_III_C"/>
</dbReference>
<sequence>MSTPTPTPRSRILGTGHYAPARVVTNVDLEKVVDTSDAWITDRTGIRRRHLAADGETTSDMAAAAARHALEAAGLSVADLDMIIVGTISGDTPVPSCAVHVQQKLGAEEIPAFDISAACAGFLYGMTIADQFIATGTATCVLVIGVELLSRLVNWEDRTTCVLFGDGAGAVVLGPARGDGRGILSTCLFSDGALSTSLIVPAGGTAEPATPEGLAGKRNKVHMVGQDIFRSAIKNLTSASTLALKASGLRSAELDWVVAHQANLRIITQVSARLGFPLEKFVLNIEEYGNTSSASIPIALDEAVRDGRIQPNQSVLLCALGAGLSWGAALVRM</sequence>
<dbReference type="GO" id="GO:0006633">
    <property type="term" value="P:fatty acid biosynthetic process"/>
    <property type="evidence" value="ECO:0007669"/>
    <property type="project" value="UniProtKB-UniRule"/>
</dbReference>
<dbReference type="Gene3D" id="3.40.47.10">
    <property type="match status" value="1"/>
</dbReference>
<evidence type="ECO:0000256" key="3">
    <source>
        <dbReference type="ARBA" id="ARBA00012333"/>
    </source>
</evidence>
<evidence type="ECO:0000256" key="2">
    <source>
        <dbReference type="ARBA" id="ARBA00008642"/>
    </source>
</evidence>
<dbReference type="EC" id="2.3.1.180" evidence="3 13"/>
<evidence type="ECO:0000256" key="4">
    <source>
        <dbReference type="ARBA" id="ARBA00022490"/>
    </source>
</evidence>
<comment type="catalytic activity">
    <reaction evidence="12">
        <text>malonyl-[ACP] + acetyl-CoA + H(+) = 3-oxobutanoyl-[ACP] + CO2 + CoA</text>
        <dbReference type="Rhea" id="RHEA:12080"/>
        <dbReference type="Rhea" id="RHEA-COMP:9623"/>
        <dbReference type="Rhea" id="RHEA-COMP:9625"/>
        <dbReference type="ChEBI" id="CHEBI:15378"/>
        <dbReference type="ChEBI" id="CHEBI:16526"/>
        <dbReference type="ChEBI" id="CHEBI:57287"/>
        <dbReference type="ChEBI" id="CHEBI:57288"/>
        <dbReference type="ChEBI" id="CHEBI:78449"/>
        <dbReference type="ChEBI" id="CHEBI:78450"/>
        <dbReference type="EC" id="2.3.1.180"/>
    </reaction>
    <physiologicalReaction direction="left-to-right" evidence="12">
        <dbReference type="Rhea" id="RHEA:12081"/>
    </physiologicalReaction>
</comment>
<protein>
    <recommendedName>
        <fullName evidence="3 13">Beta-ketoacyl-[acyl-carrier-protein] synthase III</fullName>
        <shortName evidence="13">Beta-ketoacyl-ACP synthase III</shortName>
        <shortName evidence="13">KAS III</shortName>
        <ecNumber evidence="3 13">2.3.1.180</ecNumber>
    </recommendedName>
    <alternativeName>
        <fullName evidence="13">3-oxoacyl-[acyl-carrier-protein] synthase 3</fullName>
    </alternativeName>
    <alternativeName>
        <fullName evidence="13">3-oxoacyl-[acyl-carrier-protein] synthase III</fullName>
    </alternativeName>
</protein>
<dbReference type="RefSeq" id="WP_044246552.1">
    <property type="nucleotide sequence ID" value="NZ_ASRX01000050.1"/>
</dbReference>
<feature type="region of interest" description="ACP-binding" evidence="13">
    <location>
        <begin position="261"/>
        <end position="265"/>
    </location>
</feature>
<evidence type="ECO:0000256" key="7">
    <source>
        <dbReference type="ARBA" id="ARBA00022832"/>
    </source>
</evidence>
<evidence type="ECO:0000256" key="5">
    <source>
        <dbReference type="ARBA" id="ARBA00022516"/>
    </source>
</evidence>
<dbReference type="EMBL" id="ASRX01000050">
    <property type="protein sequence ID" value="EYF03168.1"/>
    <property type="molecule type" value="Genomic_DNA"/>
</dbReference>
<keyword evidence="10 13" id="KW-0511">Multifunctional enzyme</keyword>
<dbReference type="GO" id="GO:0033818">
    <property type="term" value="F:beta-ketoacyl-acyl-carrier-protein synthase III activity"/>
    <property type="evidence" value="ECO:0007669"/>
    <property type="project" value="UniProtKB-UniRule"/>
</dbReference>
<comment type="function">
    <text evidence="13">Catalyzes the condensation reaction of fatty acid synthesis by the addition to an acyl acceptor of two carbons from malonyl-ACP. Catalyzes the first condensation reaction which initiates fatty acid synthesis and may therefore play a role in governing the total rate of fatty acid production. Possesses both acetoacetyl-ACP synthase and acetyl transacylase activities. Its substrate specificity determines the biosynthesis of branched-chain and/or straight-chain of fatty acids.</text>
</comment>
<comment type="caution">
    <text evidence="16">The sequence shown here is derived from an EMBL/GenBank/DDBJ whole genome shotgun (WGS) entry which is preliminary data.</text>
</comment>
<keyword evidence="4 13" id="KW-0963">Cytoplasm</keyword>
<dbReference type="NCBIfam" id="NF006829">
    <property type="entry name" value="PRK09352.1"/>
    <property type="match status" value="1"/>
</dbReference>
<proteinExistence type="inferred from homology"/>
<evidence type="ECO:0000256" key="11">
    <source>
        <dbReference type="ARBA" id="ARBA00023315"/>
    </source>
</evidence>
<comment type="domain">
    <text evidence="13">The last Arg residue of the ACP-binding site is essential for the weak association between ACP/AcpP and FabH.</text>
</comment>
<evidence type="ECO:0000259" key="15">
    <source>
        <dbReference type="Pfam" id="PF08545"/>
    </source>
</evidence>
<feature type="active site" evidence="13">
    <location>
        <position position="260"/>
    </location>
</feature>
<dbReference type="SUPFAM" id="SSF53901">
    <property type="entry name" value="Thiolase-like"/>
    <property type="match status" value="1"/>
</dbReference>
<feature type="active site" evidence="13">
    <location>
        <position position="119"/>
    </location>
</feature>
<dbReference type="STRING" id="1192034.CAP_6144"/>
<evidence type="ECO:0000256" key="6">
    <source>
        <dbReference type="ARBA" id="ARBA00022679"/>
    </source>
</evidence>
<comment type="subunit">
    <text evidence="13">Homodimer.</text>
</comment>